<accession>A0ABU2GAK7</accession>
<proteinExistence type="predicted"/>
<protein>
    <recommendedName>
        <fullName evidence="1">DUF8001 domain-containing protein</fullName>
    </recommendedName>
</protein>
<evidence type="ECO:0000259" key="1">
    <source>
        <dbReference type="Pfam" id="PF26008"/>
    </source>
</evidence>
<organism evidence="2 3">
    <name type="scientific">Halogeometricum salsisoli</name>
    <dbReference type="NCBI Taxonomy" id="2950536"/>
    <lineage>
        <taxon>Archaea</taxon>
        <taxon>Methanobacteriati</taxon>
        <taxon>Methanobacteriota</taxon>
        <taxon>Stenosarchaea group</taxon>
        <taxon>Halobacteria</taxon>
        <taxon>Halobacteriales</taxon>
        <taxon>Haloferacaceae</taxon>
        <taxon>Halogeometricum</taxon>
    </lineage>
</organism>
<dbReference type="EMBL" id="JAMQOP010000001">
    <property type="protein sequence ID" value="MDS0297158.1"/>
    <property type="molecule type" value="Genomic_DNA"/>
</dbReference>
<dbReference type="Proteomes" id="UP001257060">
    <property type="component" value="Unassembled WGS sequence"/>
</dbReference>
<name>A0ABU2GAK7_9EURY</name>
<gene>
    <name evidence="2" type="ORF">NDI76_00190</name>
</gene>
<sequence>MSEPLRAKSGELTVEEIIDAVREGRRVVVEAEMLGGVHEVSLRHDGTTYYCDTPTTLHKHADEEGMRDCIVKMGYARSD</sequence>
<keyword evidence="3" id="KW-1185">Reference proteome</keyword>
<evidence type="ECO:0000313" key="3">
    <source>
        <dbReference type="Proteomes" id="UP001257060"/>
    </source>
</evidence>
<evidence type="ECO:0000313" key="2">
    <source>
        <dbReference type="EMBL" id="MDS0297158.1"/>
    </source>
</evidence>
<reference evidence="2 3" key="1">
    <citation type="submission" date="2022-06" db="EMBL/GenBank/DDBJ databases">
        <title>Halogeometricum sp. a new haloarchaeum isolate from saline soil.</title>
        <authorList>
            <person name="Strakova D."/>
            <person name="Galisteo C."/>
            <person name="Sanchez-Porro C."/>
            <person name="Ventosa A."/>
        </authorList>
    </citation>
    <scope>NUCLEOTIDE SEQUENCE [LARGE SCALE GENOMIC DNA]</scope>
    <source>
        <strain evidence="2 3">S1BR25-6</strain>
    </source>
</reference>
<dbReference type="InterPro" id="IPR058314">
    <property type="entry name" value="DUF8001"/>
</dbReference>
<feature type="domain" description="DUF8001" evidence="1">
    <location>
        <begin position="1"/>
        <end position="77"/>
    </location>
</feature>
<dbReference type="Pfam" id="PF26008">
    <property type="entry name" value="DUF8001"/>
    <property type="match status" value="1"/>
</dbReference>
<comment type="caution">
    <text evidence="2">The sequence shown here is derived from an EMBL/GenBank/DDBJ whole genome shotgun (WGS) entry which is preliminary data.</text>
</comment>
<dbReference type="RefSeq" id="WP_310921935.1">
    <property type="nucleotide sequence ID" value="NZ_JAMQOP010000001.1"/>
</dbReference>